<dbReference type="AlphaFoldDB" id="A0A0X8JMI1"/>
<dbReference type="InterPro" id="IPR036918">
    <property type="entry name" value="Pyrv_Knase_C_sf"/>
</dbReference>
<dbReference type="STRING" id="44742.AXF13_13865"/>
<organism evidence="2 3">
    <name type="scientific">Desulfovibrio fairfieldensis</name>
    <dbReference type="NCBI Taxonomy" id="44742"/>
    <lineage>
        <taxon>Bacteria</taxon>
        <taxon>Pseudomonadati</taxon>
        <taxon>Thermodesulfobacteriota</taxon>
        <taxon>Desulfovibrionia</taxon>
        <taxon>Desulfovibrionales</taxon>
        <taxon>Desulfovibrionaceae</taxon>
        <taxon>Desulfovibrio</taxon>
    </lineage>
</organism>
<name>A0A0X8JMI1_9BACT</name>
<dbReference type="PIRSF" id="PIRSF016138">
    <property type="entry name" value="UCP016138"/>
    <property type="match status" value="1"/>
</dbReference>
<protein>
    <recommendedName>
        <fullName evidence="1">Pyruvate kinase C-terminal domain-containing protein</fullName>
    </recommendedName>
</protein>
<evidence type="ECO:0000313" key="2">
    <source>
        <dbReference type="EMBL" id="AMD91123.1"/>
    </source>
</evidence>
<sequence>MYFDEKGAGNTEQCVVLALKTAAERNIRHIVVASGSGDTARLFIGAKGARVVCVTNAYGFKEPGKTKITDAARQELERAGIRVLAATHVLSGAERGISRKHGGVGPVELMADTLRMLGQGVKVCVEIAVMALDAGLIPHGEEIMVVAGSGRGADTAVIMHPAHANNILDTKINEIVCKPGNF</sequence>
<dbReference type="Proteomes" id="UP000069241">
    <property type="component" value="Chromosome"/>
</dbReference>
<dbReference type="InterPro" id="IPR015074">
    <property type="entry name" value="DUF1867"/>
</dbReference>
<proteinExistence type="predicted"/>
<dbReference type="Pfam" id="PF02887">
    <property type="entry name" value="PK_C"/>
    <property type="match status" value="1"/>
</dbReference>
<dbReference type="InterPro" id="IPR015795">
    <property type="entry name" value="Pyrv_Knase_C"/>
</dbReference>
<evidence type="ECO:0000259" key="1">
    <source>
        <dbReference type="Pfam" id="PF02887"/>
    </source>
</evidence>
<dbReference type="EMBL" id="CP014229">
    <property type="protein sequence ID" value="AMD91123.1"/>
    <property type="molecule type" value="Genomic_DNA"/>
</dbReference>
<dbReference type="SUPFAM" id="SSF52935">
    <property type="entry name" value="PK C-terminal domain-like"/>
    <property type="match status" value="1"/>
</dbReference>
<feature type="domain" description="Pyruvate kinase C-terminal" evidence="1">
    <location>
        <begin position="13"/>
        <end position="158"/>
    </location>
</feature>
<keyword evidence="3" id="KW-1185">Reference proteome</keyword>
<dbReference type="RefSeq" id="WP_062254128.1">
    <property type="nucleotide sequence ID" value="NZ_CP014229.1"/>
</dbReference>
<gene>
    <name evidence="2" type="ORF">AXF13_13865</name>
</gene>
<accession>A0A0X8JMI1</accession>
<dbReference type="KEGG" id="dfi:AXF13_13865"/>
<evidence type="ECO:0000313" key="3">
    <source>
        <dbReference type="Proteomes" id="UP000069241"/>
    </source>
</evidence>
<dbReference type="Gene3D" id="3.40.1380.20">
    <property type="entry name" value="Pyruvate kinase, C-terminal domain"/>
    <property type="match status" value="1"/>
</dbReference>
<reference evidence="3" key="1">
    <citation type="submission" date="2016-02" db="EMBL/GenBank/DDBJ databases">
        <authorList>
            <person name="Holder M.E."/>
            <person name="Ajami N.J."/>
            <person name="Petrosino J.F."/>
        </authorList>
    </citation>
    <scope>NUCLEOTIDE SEQUENCE [LARGE SCALE GENOMIC DNA]</scope>
    <source>
        <strain evidence="3">CCUG 45958</strain>
    </source>
</reference>